<dbReference type="AlphaFoldDB" id="D7BW43"/>
<evidence type="ECO:0000256" key="2">
    <source>
        <dbReference type="ARBA" id="ARBA00023125"/>
    </source>
</evidence>
<evidence type="ECO:0000313" key="5">
    <source>
        <dbReference type="EMBL" id="ADI11753.1"/>
    </source>
</evidence>
<dbReference type="SUPFAM" id="SSF53822">
    <property type="entry name" value="Periplasmic binding protein-like I"/>
    <property type="match status" value="1"/>
</dbReference>
<dbReference type="Proteomes" id="UP000000377">
    <property type="component" value="Chromosome"/>
</dbReference>
<evidence type="ECO:0000259" key="4">
    <source>
        <dbReference type="PROSITE" id="PS50932"/>
    </source>
</evidence>
<keyword evidence="6" id="KW-1185">Reference proteome</keyword>
<gene>
    <name evidence="5" type="ordered locus">SBI_08635</name>
</gene>
<name>D7BW43_STRBB</name>
<dbReference type="GO" id="GO:0000976">
    <property type="term" value="F:transcription cis-regulatory region binding"/>
    <property type="evidence" value="ECO:0007669"/>
    <property type="project" value="TreeGrafter"/>
</dbReference>
<dbReference type="PANTHER" id="PTHR30146">
    <property type="entry name" value="LACI-RELATED TRANSCRIPTIONAL REPRESSOR"/>
    <property type="match status" value="1"/>
</dbReference>
<protein>
    <submittedName>
        <fullName evidence="5">LacI family transcriptional regulator</fullName>
    </submittedName>
</protein>
<evidence type="ECO:0000256" key="3">
    <source>
        <dbReference type="ARBA" id="ARBA00023163"/>
    </source>
</evidence>
<evidence type="ECO:0000256" key="1">
    <source>
        <dbReference type="ARBA" id="ARBA00023015"/>
    </source>
</evidence>
<keyword evidence="3" id="KW-0804">Transcription</keyword>
<dbReference type="InterPro" id="IPR000843">
    <property type="entry name" value="HTH_LacI"/>
</dbReference>
<dbReference type="eggNOG" id="COG1609">
    <property type="taxonomic scope" value="Bacteria"/>
</dbReference>
<dbReference type="InterPro" id="IPR010982">
    <property type="entry name" value="Lambda_DNA-bd_dom_sf"/>
</dbReference>
<keyword evidence="1" id="KW-0805">Transcription regulation</keyword>
<organism evidence="5 6">
    <name type="scientific">Streptomyces bingchenggensis (strain BCW-1)</name>
    <dbReference type="NCBI Taxonomy" id="749414"/>
    <lineage>
        <taxon>Bacteria</taxon>
        <taxon>Bacillati</taxon>
        <taxon>Actinomycetota</taxon>
        <taxon>Actinomycetes</taxon>
        <taxon>Kitasatosporales</taxon>
        <taxon>Streptomycetaceae</taxon>
        <taxon>Streptomyces</taxon>
    </lineage>
</organism>
<dbReference type="InterPro" id="IPR046335">
    <property type="entry name" value="LacI/GalR-like_sensor"/>
</dbReference>
<dbReference type="Pfam" id="PF13377">
    <property type="entry name" value="Peripla_BP_3"/>
    <property type="match status" value="1"/>
</dbReference>
<evidence type="ECO:0000313" key="6">
    <source>
        <dbReference type="Proteomes" id="UP000000377"/>
    </source>
</evidence>
<dbReference type="Gene3D" id="3.40.50.2300">
    <property type="match status" value="2"/>
</dbReference>
<dbReference type="Gene3D" id="1.10.260.40">
    <property type="entry name" value="lambda repressor-like DNA-binding domains"/>
    <property type="match status" value="1"/>
</dbReference>
<dbReference type="PANTHER" id="PTHR30146:SF153">
    <property type="entry name" value="LACTOSE OPERON REPRESSOR"/>
    <property type="match status" value="1"/>
</dbReference>
<dbReference type="EMBL" id="CP002047">
    <property type="protein sequence ID" value="ADI11753.1"/>
    <property type="molecule type" value="Genomic_DNA"/>
</dbReference>
<reference evidence="5 6" key="1">
    <citation type="journal article" date="2010" name="J. Bacteriol.">
        <title>Genome sequence of the milbemycin-producing bacterium Streptomyces bingchenggensis.</title>
        <authorList>
            <person name="Wang X.J."/>
            <person name="Yan Y.J."/>
            <person name="Zhang B."/>
            <person name="An J."/>
            <person name="Wang J.J."/>
            <person name="Tian J."/>
            <person name="Jiang L."/>
            <person name="Chen Y.H."/>
            <person name="Huang S.X."/>
            <person name="Yin M."/>
            <person name="Zhang J."/>
            <person name="Gao A.L."/>
            <person name="Liu C.X."/>
            <person name="Zhu Z.X."/>
            <person name="Xiang W.S."/>
        </authorList>
    </citation>
    <scope>NUCLEOTIDE SEQUENCE [LARGE SCALE GENOMIC DNA]</scope>
    <source>
        <strain evidence="5 6">BCW-1</strain>
    </source>
</reference>
<dbReference type="STRING" id="749414.SBI_08635"/>
<dbReference type="PROSITE" id="PS50932">
    <property type="entry name" value="HTH_LACI_2"/>
    <property type="match status" value="1"/>
</dbReference>
<proteinExistence type="predicted"/>
<accession>D7BW43</accession>
<dbReference type="PATRIC" id="fig|749414.3.peg.8881"/>
<feature type="domain" description="HTH lacI-type" evidence="4">
    <location>
        <begin position="1"/>
        <end position="29"/>
    </location>
</feature>
<dbReference type="KEGG" id="sbh:SBI_08635"/>
<dbReference type="HOGENOM" id="CLU_037628_6_4_11"/>
<keyword evidence="2" id="KW-0238">DNA-binding</keyword>
<sequence>MSKALTDRVFSAARDLGYVPDKAAQALRGRRDVLALLADDVGSEAVGAMVTALEQAAHRLDLAATVSAAGGDPDRQLQLLNTVRALRPKALILTGTWLVAPQIQAELKHALNAYERDGDSRVVMIGRPHTRYPTIGFDDYGAGLEVAQHIARRAPRSVVLLGGPAHHDAYRDRLGGFREGLSAANVTDLRVVHCPTSPSAVARALTDELGRSRPDAVLAVNDRVATGALHALQEAGFEVPGDVALTGVDDIPLAQDLTPALTTIAFPFASVGREAVRLATSGDLDDIPRRTVLGGRLIVRESCGVIG</sequence>
<dbReference type="GO" id="GO:0003700">
    <property type="term" value="F:DNA-binding transcription factor activity"/>
    <property type="evidence" value="ECO:0007669"/>
    <property type="project" value="TreeGrafter"/>
</dbReference>
<dbReference type="InterPro" id="IPR028082">
    <property type="entry name" value="Peripla_BP_I"/>
</dbReference>